<evidence type="ECO:0000313" key="12">
    <source>
        <dbReference type="EMBL" id="ETN45431.1"/>
    </source>
</evidence>
<dbReference type="CDD" id="cd18105">
    <property type="entry name" value="SpoU-like_MRM1"/>
    <property type="match status" value="1"/>
</dbReference>
<dbReference type="GO" id="GO:0003723">
    <property type="term" value="F:RNA binding"/>
    <property type="evidence" value="ECO:0007669"/>
    <property type="project" value="InterPro"/>
</dbReference>
<evidence type="ECO:0000256" key="8">
    <source>
        <dbReference type="ARBA" id="ARBA00023128"/>
    </source>
</evidence>
<keyword evidence="7" id="KW-0809">Transit peptide</keyword>
<dbReference type="OrthoDB" id="270651at2759"/>
<dbReference type="GO" id="GO:0016435">
    <property type="term" value="F:rRNA (guanine) methyltransferase activity"/>
    <property type="evidence" value="ECO:0007669"/>
    <property type="project" value="TreeGrafter"/>
</dbReference>
<feature type="region of interest" description="Disordered" evidence="10">
    <location>
        <begin position="44"/>
        <end position="86"/>
    </location>
</feature>
<dbReference type="FunCoup" id="W2S9P0">
    <property type="interactions" value="217"/>
</dbReference>
<dbReference type="InParanoid" id="W2S9P0"/>
<dbReference type="EMBL" id="KB822712">
    <property type="protein sequence ID" value="ETN45431.1"/>
    <property type="molecule type" value="Genomic_DNA"/>
</dbReference>
<comment type="similarity">
    <text evidence="2">Belongs to the class IV-like SAM-binding methyltransferase superfamily. RNA methyltransferase TrmH family.</text>
</comment>
<keyword evidence="5" id="KW-0808">Transferase</keyword>
<dbReference type="InterPro" id="IPR029028">
    <property type="entry name" value="Alpha/beta_knot_MTases"/>
</dbReference>
<dbReference type="InterPro" id="IPR029026">
    <property type="entry name" value="tRNA_m1G_MTases_N"/>
</dbReference>
<dbReference type="PANTHER" id="PTHR46103">
    <property type="entry name" value="RRNA METHYLTRANSFERASE 1, MITOCHONDRIAL"/>
    <property type="match status" value="1"/>
</dbReference>
<evidence type="ECO:0000256" key="4">
    <source>
        <dbReference type="ARBA" id="ARBA00022603"/>
    </source>
</evidence>
<dbReference type="AlphaFoldDB" id="W2S9P0"/>
<comment type="subcellular location">
    <subcellularLocation>
        <location evidence="1">Mitochondrion</location>
    </subcellularLocation>
</comment>
<proteinExistence type="inferred from homology"/>
<accession>W2S9P0</accession>
<dbReference type="GeneID" id="19976601"/>
<reference evidence="12 13" key="1">
    <citation type="submission" date="2013-03" db="EMBL/GenBank/DDBJ databases">
        <title>The Genome Sequence of Phialophora europaea CBS 101466.</title>
        <authorList>
            <consortium name="The Broad Institute Genomics Platform"/>
            <person name="Cuomo C."/>
            <person name="de Hoog S."/>
            <person name="Gorbushina A."/>
            <person name="Walker B."/>
            <person name="Young S.K."/>
            <person name="Zeng Q."/>
            <person name="Gargeya S."/>
            <person name="Fitzgerald M."/>
            <person name="Haas B."/>
            <person name="Abouelleil A."/>
            <person name="Allen A.W."/>
            <person name="Alvarado L."/>
            <person name="Arachchi H.M."/>
            <person name="Berlin A.M."/>
            <person name="Chapman S.B."/>
            <person name="Gainer-Dewar J."/>
            <person name="Goldberg J."/>
            <person name="Griggs A."/>
            <person name="Gujja S."/>
            <person name="Hansen M."/>
            <person name="Howarth C."/>
            <person name="Imamovic A."/>
            <person name="Ireland A."/>
            <person name="Larimer J."/>
            <person name="McCowan C."/>
            <person name="Murphy C."/>
            <person name="Pearson M."/>
            <person name="Poon T.W."/>
            <person name="Priest M."/>
            <person name="Roberts A."/>
            <person name="Saif S."/>
            <person name="Shea T."/>
            <person name="Sisk P."/>
            <person name="Sykes S."/>
            <person name="Wortman J."/>
            <person name="Nusbaum C."/>
            <person name="Birren B."/>
        </authorList>
    </citation>
    <scope>NUCLEOTIDE SEQUENCE [LARGE SCALE GENOMIC DNA]</scope>
    <source>
        <strain evidence="12 13">CBS 101466</strain>
    </source>
</reference>
<evidence type="ECO:0000256" key="10">
    <source>
        <dbReference type="SAM" id="MobiDB-lite"/>
    </source>
</evidence>
<dbReference type="InterPro" id="IPR013123">
    <property type="entry name" value="SpoU_subst-bd"/>
</dbReference>
<evidence type="ECO:0000256" key="7">
    <source>
        <dbReference type="ARBA" id="ARBA00022946"/>
    </source>
</evidence>
<sequence length="407" mass="43974">MLSTLCNALIPVRNSRTLSLSPSIRHISLTGAIERGLRKGQRTLDGKQVGIAREGRPSDGYTRTQSENRAQSGRYNGVKTGGSTERVPHALPYTTAASEFIYGTFAVNAAIKAGRRQLYKLYIHGIDDNKDSMGGRATQKRAEAAGVEVVKVSGPQWRHLFDRVAENHPHNGFILEASPVPTLPAVHLQECQDLGEPVSVKLGPAALDDATLAAGFQIASTTASIRPRGRQHRYPVLLFLDRITDLGNLGAILRSAYYFGVNAVVLLDHGTAPLSAVTVKASAGAAEIVPILRIKDETSFIKTSKENGWHFLAAIAPEDTPLVNNRVVIPEHDSAEESLKEKPMVLMLGNEGEGLRPRIARMANSTVSIQNIFGKHGAVDSLNVSVAAGILMHDMLRPFLGKKPNPK</sequence>
<dbReference type="InterPro" id="IPR047261">
    <property type="entry name" value="MRM1_MeTrfase_dom"/>
</dbReference>
<keyword evidence="6" id="KW-0949">S-adenosyl-L-methionine</keyword>
<dbReference type="PANTHER" id="PTHR46103:SF1">
    <property type="entry name" value="RRNA METHYLTRANSFERASE 1, MITOCHONDRIAL"/>
    <property type="match status" value="1"/>
</dbReference>
<keyword evidence="3" id="KW-0698">rRNA processing</keyword>
<gene>
    <name evidence="12" type="ORF">HMPREF1541_09262</name>
</gene>
<evidence type="ECO:0000256" key="5">
    <source>
        <dbReference type="ARBA" id="ARBA00022679"/>
    </source>
</evidence>
<dbReference type="SMART" id="SM00967">
    <property type="entry name" value="SpoU_sub_bind"/>
    <property type="match status" value="1"/>
</dbReference>
<dbReference type="VEuPathDB" id="FungiDB:HMPREF1541_09262"/>
<evidence type="ECO:0000256" key="3">
    <source>
        <dbReference type="ARBA" id="ARBA00022552"/>
    </source>
</evidence>
<organism evidence="12 13">
    <name type="scientific">Cyphellophora europaea (strain CBS 101466)</name>
    <name type="common">Phialophora europaea</name>
    <dbReference type="NCBI Taxonomy" id="1220924"/>
    <lineage>
        <taxon>Eukaryota</taxon>
        <taxon>Fungi</taxon>
        <taxon>Dikarya</taxon>
        <taxon>Ascomycota</taxon>
        <taxon>Pezizomycotina</taxon>
        <taxon>Eurotiomycetes</taxon>
        <taxon>Chaetothyriomycetidae</taxon>
        <taxon>Chaetothyriales</taxon>
        <taxon>Cyphellophoraceae</taxon>
        <taxon>Cyphellophora</taxon>
    </lineage>
</organism>
<keyword evidence="4" id="KW-0489">Methyltransferase</keyword>
<dbReference type="Pfam" id="PF08032">
    <property type="entry name" value="SpoU_sub_bind"/>
    <property type="match status" value="1"/>
</dbReference>
<dbReference type="Gene3D" id="3.30.1330.30">
    <property type="match status" value="1"/>
</dbReference>
<dbReference type="GO" id="GO:0005739">
    <property type="term" value="C:mitochondrion"/>
    <property type="evidence" value="ECO:0007669"/>
    <property type="project" value="UniProtKB-SubCell"/>
</dbReference>
<protein>
    <recommendedName>
        <fullName evidence="9">rRNA methyltransferase 1, mitochondrial</fullName>
    </recommendedName>
</protein>
<dbReference type="HOGENOM" id="CLU_021322_5_3_1"/>
<evidence type="ECO:0000313" key="13">
    <source>
        <dbReference type="Proteomes" id="UP000030752"/>
    </source>
</evidence>
<evidence type="ECO:0000259" key="11">
    <source>
        <dbReference type="SMART" id="SM00967"/>
    </source>
</evidence>
<dbReference type="Proteomes" id="UP000030752">
    <property type="component" value="Unassembled WGS sequence"/>
</dbReference>
<dbReference type="STRING" id="1220924.W2S9P0"/>
<dbReference type="InterPro" id="IPR047182">
    <property type="entry name" value="MRM1"/>
</dbReference>
<evidence type="ECO:0000256" key="2">
    <source>
        <dbReference type="ARBA" id="ARBA00007228"/>
    </source>
</evidence>
<name>W2S9P0_CYPE1</name>
<feature type="domain" description="RNA 2-O ribose methyltransferase substrate binding" evidence="11">
    <location>
        <begin position="100"/>
        <end position="183"/>
    </location>
</feature>
<evidence type="ECO:0000256" key="1">
    <source>
        <dbReference type="ARBA" id="ARBA00004173"/>
    </source>
</evidence>
<keyword evidence="8" id="KW-0496">Mitochondrion</keyword>
<dbReference type="SUPFAM" id="SSF55315">
    <property type="entry name" value="L30e-like"/>
    <property type="match status" value="1"/>
</dbReference>
<keyword evidence="13" id="KW-1185">Reference proteome</keyword>
<dbReference type="SUPFAM" id="SSF75217">
    <property type="entry name" value="alpha/beta knot"/>
    <property type="match status" value="1"/>
</dbReference>
<dbReference type="Gene3D" id="3.40.1280.10">
    <property type="match status" value="1"/>
</dbReference>
<dbReference type="InterPro" id="IPR001537">
    <property type="entry name" value="SpoU_MeTrfase"/>
</dbReference>
<evidence type="ECO:0000256" key="9">
    <source>
        <dbReference type="ARBA" id="ARBA00034881"/>
    </source>
</evidence>
<feature type="compositionally biased region" description="Polar residues" evidence="10">
    <location>
        <begin position="61"/>
        <end position="74"/>
    </location>
</feature>
<dbReference type="eggNOG" id="KOG0838">
    <property type="taxonomic scope" value="Eukaryota"/>
</dbReference>
<dbReference type="Pfam" id="PF00588">
    <property type="entry name" value="SpoU_methylase"/>
    <property type="match status" value="1"/>
</dbReference>
<dbReference type="RefSeq" id="XP_008712159.1">
    <property type="nucleotide sequence ID" value="XM_008713937.1"/>
</dbReference>
<dbReference type="InterPro" id="IPR029064">
    <property type="entry name" value="Ribosomal_eL30-like_sf"/>
</dbReference>
<evidence type="ECO:0000256" key="6">
    <source>
        <dbReference type="ARBA" id="ARBA00022691"/>
    </source>
</evidence>